<sequence>MPRRAKRDAVRASYATKAALALVLAGALTACTGSSDTEDGNDGKPGGSSASPSAAEPGKYSTLPEPCDAVGTGTLRDLLPGAAAAEDEGTAAPSPSADPYEGEPSATYDTDRRVGCRWKNATTLSTRHLNIDFERVVSYDPSVSDDEQAAQLYVKKARKAHIPLAPGDGSTDSGPGGDSDSDSGKDPGASGEPDKSGGKTPEGHASPTEESGKGHESDGAAGTDEHGKGGKSGKSGSGDDGGEDGEGGASDSPGSDTPTPDEDLAPRSLDDLADAAYLDDELHTADSGIHRDVTLVFRTANVIATVEYDQWVTDKHRIPDSEELQEKARKLAGHLAEQFED</sequence>
<comment type="caution">
    <text evidence="3">The sequence shown here is derived from an EMBL/GenBank/DDBJ whole genome shotgun (WGS) entry which is preliminary data.</text>
</comment>
<dbReference type="AlphaFoldDB" id="A0A367ERY2"/>
<feature type="compositionally biased region" description="Gly residues" evidence="1">
    <location>
        <begin position="230"/>
        <end position="239"/>
    </location>
</feature>
<feature type="signal peptide" evidence="2">
    <location>
        <begin position="1"/>
        <end position="30"/>
    </location>
</feature>
<reference evidence="3 4" key="1">
    <citation type="submission" date="2018-06" db="EMBL/GenBank/DDBJ databases">
        <title>Streptomyces reniochalinae sp. nov. and Streptomyces diacarnus sp. nov. from marine sponges.</title>
        <authorList>
            <person name="Li L."/>
        </authorList>
    </citation>
    <scope>NUCLEOTIDE SEQUENCE [LARGE SCALE GENOMIC DNA]</scope>
    <source>
        <strain evidence="3 4">LHW51701</strain>
    </source>
</reference>
<dbReference type="Proteomes" id="UP000252914">
    <property type="component" value="Unassembled WGS sequence"/>
</dbReference>
<evidence type="ECO:0000313" key="3">
    <source>
        <dbReference type="EMBL" id="RCG20876.1"/>
    </source>
</evidence>
<organism evidence="3 4">
    <name type="scientific">Streptomyces diacarni</name>
    <dbReference type="NCBI Taxonomy" id="2800381"/>
    <lineage>
        <taxon>Bacteria</taxon>
        <taxon>Bacillati</taxon>
        <taxon>Actinomycetota</taxon>
        <taxon>Actinomycetes</taxon>
        <taxon>Kitasatosporales</taxon>
        <taxon>Streptomycetaceae</taxon>
        <taxon>Streptomyces</taxon>
    </lineage>
</organism>
<proteinExistence type="predicted"/>
<dbReference type="RefSeq" id="WP_114023621.1">
    <property type="nucleotide sequence ID" value="NZ_QOIN01000047.1"/>
</dbReference>
<evidence type="ECO:0000256" key="2">
    <source>
        <dbReference type="SAM" id="SignalP"/>
    </source>
</evidence>
<name>A0A367ERY2_9ACTN</name>
<accession>A0A367ERY2</accession>
<dbReference type="PROSITE" id="PS51257">
    <property type="entry name" value="PROKAR_LIPOPROTEIN"/>
    <property type="match status" value="1"/>
</dbReference>
<feature type="compositionally biased region" description="Low complexity" evidence="1">
    <location>
        <begin position="47"/>
        <end position="58"/>
    </location>
</feature>
<dbReference type="EMBL" id="QOIN01000047">
    <property type="protein sequence ID" value="RCG20876.1"/>
    <property type="molecule type" value="Genomic_DNA"/>
</dbReference>
<keyword evidence="4" id="KW-1185">Reference proteome</keyword>
<evidence type="ECO:0008006" key="5">
    <source>
        <dbReference type="Google" id="ProtNLM"/>
    </source>
</evidence>
<feature type="region of interest" description="Disordered" evidence="1">
    <location>
        <begin position="161"/>
        <end position="270"/>
    </location>
</feature>
<feature type="chain" id="PRO_5039164911" description="DUF3558 domain-containing protein" evidence="2">
    <location>
        <begin position="31"/>
        <end position="341"/>
    </location>
</feature>
<evidence type="ECO:0000313" key="4">
    <source>
        <dbReference type="Proteomes" id="UP000252914"/>
    </source>
</evidence>
<protein>
    <recommendedName>
        <fullName evidence="5">DUF3558 domain-containing protein</fullName>
    </recommendedName>
</protein>
<keyword evidence="2" id="KW-0732">Signal</keyword>
<feature type="region of interest" description="Disordered" evidence="1">
    <location>
        <begin position="31"/>
        <end position="113"/>
    </location>
</feature>
<evidence type="ECO:0000256" key="1">
    <source>
        <dbReference type="SAM" id="MobiDB-lite"/>
    </source>
</evidence>
<feature type="compositionally biased region" description="Basic and acidic residues" evidence="1">
    <location>
        <begin position="210"/>
        <end position="228"/>
    </location>
</feature>
<gene>
    <name evidence="3" type="ORF">DTL70_21700</name>
</gene>